<feature type="domain" description="Type ISP restriction-modification enzyme LLaBIII C-terminal specificity" evidence="1">
    <location>
        <begin position="15"/>
        <end position="159"/>
    </location>
</feature>
<sequence>MQPLNHIYPHEIAKSLFYYIYAVLYSPTYRKRYEEFLKYDFPRIPLPSDLEKFKNLSLLGKELVELHLLRHPSLSETEIGFPVSGSNTVEKVSYDEENRKVYFNKEQYFEGVSKAVWEYQIGAYQVMAKYLKDRKKRELSLEEIEHYRKVAKAIERTIEVQGLVDEVYVWAV</sequence>
<evidence type="ECO:0000313" key="2">
    <source>
        <dbReference type="EMBL" id="QNO56431.1"/>
    </source>
</evidence>
<dbReference type="EMBL" id="MT631656">
    <property type="protein sequence ID" value="QNO56431.1"/>
    <property type="molecule type" value="Genomic_DNA"/>
</dbReference>
<dbReference type="Pfam" id="PF18135">
    <property type="entry name" value="Type_ISP_C"/>
    <property type="match status" value="1"/>
</dbReference>
<protein>
    <recommendedName>
        <fullName evidence="1">Type ISP restriction-modification enzyme LLaBIII C-terminal specificity domain-containing protein</fullName>
    </recommendedName>
</protein>
<proteinExistence type="predicted"/>
<reference evidence="2" key="1">
    <citation type="submission" date="2020-06" db="EMBL/GenBank/DDBJ databases">
        <title>Unique genomic features of the anaerobic methanotrophic archaea.</title>
        <authorList>
            <person name="Chadwick G.L."/>
            <person name="Skennerton C.T."/>
            <person name="Laso-Perez R."/>
            <person name="Leu A.O."/>
            <person name="Speth D.R."/>
            <person name="Yu H."/>
            <person name="Morgan-Lang C."/>
            <person name="Hatzenpichler R."/>
            <person name="Goudeau D."/>
            <person name="Malmstrom R."/>
            <person name="Brazelton W.J."/>
            <person name="Woyke T."/>
            <person name="Hallam S.J."/>
            <person name="Tyson G.W."/>
            <person name="Wegener G."/>
            <person name="Boetius A."/>
            <person name="Orphan V."/>
        </authorList>
    </citation>
    <scope>NUCLEOTIDE SEQUENCE</scope>
</reference>
<dbReference type="InterPro" id="IPR041635">
    <property type="entry name" value="Type_ISP_LLaBIII_C"/>
</dbReference>
<dbReference type="AlphaFoldDB" id="A0A7G9Z847"/>
<accession>A0A7G9Z847</accession>
<name>A0A7G9Z847_9EURY</name>
<organism evidence="2">
    <name type="scientific">Candidatus Methanophaga sp. ANME-1 ERB7</name>
    <dbReference type="NCBI Taxonomy" id="2759913"/>
    <lineage>
        <taxon>Archaea</taxon>
        <taxon>Methanobacteriati</taxon>
        <taxon>Methanobacteriota</taxon>
        <taxon>Stenosarchaea group</taxon>
        <taxon>Methanomicrobia</taxon>
        <taxon>Candidatus Methanophagales</taxon>
        <taxon>Candidatus Methanophagaceae</taxon>
        <taxon>Candidatus Methanophaga</taxon>
    </lineage>
</organism>
<gene>
    <name evidence="2" type="ORF">OHJJKADD_00003</name>
</gene>
<evidence type="ECO:0000259" key="1">
    <source>
        <dbReference type="Pfam" id="PF18135"/>
    </source>
</evidence>